<organism evidence="8 9">
    <name type="scientific">candidate division TA06 bacterium DG_24</name>
    <dbReference type="NCBI Taxonomy" id="1703770"/>
    <lineage>
        <taxon>Bacteria</taxon>
        <taxon>Bacteria division TA06</taxon>
    </lineage>
</organism>
<keyword evidence="3" id="KW-0479">Metal-binding</keyword>
<dbReference type="EMBL" id="LIZS01000025">
    <property type="protein sequence ID" value="KPJ53248.1"/>
    <property type="molecule type" value="Genomic_DNA"/>
</dbReference>
<dbReference type="GO" id="GO:0004333">
    <property type="term" value="F:fumarate hydratase activity"/>
    <property type="evidence" value="ECO:0007669"/>
    <property type="project" value="UniProtKB-EC"/>
</dbReference>
<evidence type="ECO:0000313" key="8">
    <source>
        <dbReference type="EMBL" id="KPJ53248.1"/>
    </source>
</evidence>
<dbReference type="EC" id="4.2.1.2" evidence="8"/>
<keyword evidence="5" id="KW-0411">Iron-sulfur</keyword>
<dbReference type="NCBIfam" id="TIGR00722">
    <property type="entry name" value="ttdA_fumA_fumB"/>
    <property type="match status" value="1"/>
</dbReference>
<comment type="caution">
    <text evidence="8">The sequence shown here is derived from an EMBL/GenBank/DDBJ whole genome shotgun (WGS) entry which is preliminary data.</text>
</comment>
<dbReference type="Proteomes" id="UP000052008">
    <property type="component" value="Unassembled WGS sequence"/>
</dbReference>
<dbReference type="AlphaFoldDB" id="A0A0S7WSU1"/>
<accession>A0A0S7WSU1</accession>
<keyword evidence="6 8" id="KW-0456">Lyase</keyword>
<evidence type="ECO:0000256" key="4">
    <source>
        <dbReference type="ARBA" id="ARBA00023004"/>
    </source>
</evidence>
<dbReference type="PANTHER" id="PTHR30389">
    <property type="entry name" value="FUMARATE HYDRATASE-RELATED"/>
    <property type="match status" value="1"/>
</dbReference>
<sequence length="281" mass="30259">MREVHIDVISEAVKTLCQEANFDLGDDVLAALRRAKDTEESPTGRDILEQILQNAEIARTERVPLCQDTGFAVLFVDLGQDVHVVGGDLNQALFRGVAEGYGEGYLRKSIVWDPAIDRTNTKDNTPPVIHTRIVPGEKIHIVVAPKGGGSENMSEVRMMKPADGLEGIKDFVVDRVKRSGGNPCPPIVVGVGIGGTFEQCALLSKKALLRPLGEPNPDPRFAAAEAELLERINALGIGPMGLGGRTTALAVHIEVFPCHIASMPASVNINCHSARHKEVEI</sequence>
<evidence type="ECO:0000256" key="5">
    <source>
        <dbReference type="ARBA" id="ARBA00023014"/>
    </source>
</evidence>
<dbReference type="NCBIfam" id="NF004885">
    <property type="entry name" value="PRK06246.1"/>
    <property type="match status" value="1"/>
</dbReference>
<evidence type="ECO:0000256" key="1">
    <source>
        <dbReference type="ARBA" id="ARBA00008876"/>
    </source>
</evidence>
<name>A0A0S7WSU1_UNCT6</name>
<evidence type="ECO:0000256" key="2">
    <source>
        <dbReference type="ARBA" id="ARBA00022485"/>
    </source>
</evidence>
<gene>
    <name evidence="8" type="ORF">AMJ39_05405</name>
</gene>
<protein>
    <submittedName>
        <fullName evidence="8">Fumarate hydratase</fullName>
        <ecNumber evidence="8">4.2.1.2</ecNumber>
    </submittedName>
</protein>
<feature type="domain" description="Fe-S hydro-lyase tartrate dehydratase alpha-type catalytic" evidence="7">
    <location>
        <begin position="11"/>
        <end position="279"/>
    </location>
</feature>
<dbReference type="InterPro" id="IPR051208">
    <property type="entry name" value="Class-I_Fumarase/Tartrate_DH"/>
</dbReference>
<evidence type="ECO:0000259" key="7">
    <source>
        <dbReference type="Pfam" id="PF05681"/>
    </source>
</evidence>
<evidence type="ECO:0000313" key="9">
    <source>
        <dbReference type="Proteomes" id="UP000052008"/>
    </source>
</evidence>
<dbReference type="PATRIC" id="fig|1703770.3.peg.566"/>
<dbReference type="GO" id="GO:0051539">
    <property type="term" value="F:4 iron, 4 sulfur cluster binding"/>
    <property type="evidence" value="ECO:0007669"/>
    <property type="project" value="UniProtKB-KW"/>
</dbReference>
<dbReference type="PANTHER" id="PTHR30389:SF17">
    <property type="entry name" value="L(+)-TARTRATE DEHYDRATASE SUBUNIT ALPHA-RELATED"/>
    <property type="match status" value="1"/>
</dbReference>
<keyword evidence="2" id="KW-0004">4Fe-4S</keyword>
<evidence type="ECO:0000256" key="3">
    <source>
        <dbReference type="ARBA" id="ARBA00022723"/>
    </source>
</evidence>
<proteinExistence type="inferred from homology"/>
<dbReference type="InterPro" id="IPR004646">
    <property type="entry name" value="Fe-S_hydro-lyase_TtdA-typ_cat"/>
</dbReference>
<keyword evidence="4" id="KW-0408">Iron</keyword>
<dbReference type="GO" id="GO:0046872">
    <property type="term" value="F:metal ion binding"/>
    <property type="evidence" value="ECO:0007669"/>
    <property type="project" value="UniProtKB-KW"/>
</dbReference>
<evidence type="ECO:0000256" key="6">
    <source>
        <dbReference type="ARBA" id="ARBA00023239"/>
    </source>
</evidence>
<comment type="similarity">
    <text evidence="1">Belongs to the class-I fumarase family.</text>
</comment>
<dbReference type="Pfam" id="PF05681">
    <property type="entry name" value="Fumerase"/>
    <property type="match status" value="1"/>
</dbReference>
<reference evidence="8 9" key="1">
    <citation type="journal article" date="2015" name="Microbiome">
        <title>Genomic resolution of linkages in carbon, nitrogen, and sulfur cycling among widespread estuary sediment bacteria.</title>
        <authorList>
            <person name="Baker B.J."/>
            <person name="Lazar C.S."/>
            <person name="Teske A.P."/>
            <person name="Dick G.J."/>
        </authorList>
    </citation>
    <scope>NUCLEOTIDE SEQUENCE [LARGE SCALE GENOMIC DNA]</scope>
    <source>
        <strain evidence="8">DG_24</strain>
    </source>
</reference>
<dbReference type="STRING" id="1703770.AMJ39_05405"/>